<dbReference type="EMBL" id="CP051141">
    <property type="protein sequence ID" value="QIW99657.1"/>
    <property type="molecule type" value="Genomic_DNA"/>
</dbReference>
<dbReference type="OrthoDB" id="5423884at2759"/>
<feature type="compositionally biased region" description="Basic and acidic residues" evidence="1">
    <location>
        <begin position="210"/>
        <end position="232"/>
    </location>
</feature>
<keyword evidence="2" id="KW-0472">Membrane</keyword>
<feature type="region of interest" description="Disordered" evidence="1">
    <location>
        <begin position="131"/>
        <end position="232"/>
    </location>
</feature>
<keyword evidence="2" id="KW-1133">Transmembrane helix</keyword>
<feature type="compositionally biased region" description="Basic residues" evidence="1">
    <location>
        <begin position="134"/>
        <end position="143"/>
    </location>
</feature>
<protein>
    <submittedName>
        <fullName evidence="3">Uncharacterized protein</fullName>
    </submittedName>
</protein>
<feature type="transmembrane region" description="Helical" evidence="2">
    <location>
        <begin position="90"/>
        <end position="111"/>
    </location>
</feature>
<gene>
    <name evidence="3" type="ORF">AMS68_005175</name>
</gene>
<evidence type="ECO:0000256" key="1">
    <source>
        <dbReference type="SAM" id="MobiDB-lite"/>
    </source>
</evidence>
<reference evidence="3 4" key="1">
    <citation type="journal article" date="2016" name="Sci. Rep.">
        <title>Peltaster fructicola genome reveals evolution from an invasive phytopathogen to an ectophytic parasite.</title>
        <authorList>
            <person name="Xu C."/>
            <person name="Chen H."/>
            <person name="Gleason M.L."/>
            <person name="Xu J.R."/>
            <person name="Liu H."/>
            <person name="Zhang R."/>
            <person name="Sun G."/>
        </authorList>
    </citation>
    <scope>NUCLEOTIDE SEQUENCE [LARGE SCALE GENOMIC DNA]</scope>
    <source>
        <strain evidence="3 4">LNHT1506</strain>
    </source>
</reference>
<sequence length="232" mass="26163">MAPISSLHTSYTDSRIVESRQPLEAQTQPQWSALTPPHSPEELTLRILGVRHVVNPVSGEHATLASRQSQEGVYPIELQYQGLSGGLSPAAVVGITLGSVAGFLLLMWLLWTLSNGSTFIRTTGELEEVDTVRTRSRGKRARSRREMQSRSGSSPQRVYRSERIIRDFPPQSRSPSVMRDRDRSQAGGRTIIVEERTERRVEGDDIIEVMEEHSSVDAPRRKSRRQSDRSRY</sequence>
<keyword evidence="4" id="KW-1185">Reference proteome</keyword>
<evidence type="ECO:0000313" key="4">
    <source>
        <dbReference type="Proteomes" id="UP000503462"/>
    </source>
</evidence>
<feature type="compositionally biased region" description="Basic and acidic residues" evidence="1">
    <location>
        <begin position="192"/>
        <end position="203"/>
    </location>
</feature>
<evidence type="ECO:0000313" key="3">
    <source>
        <dbReference type="EMBL" id="QIW99657.1"/>
    </source>
</evidence>
<dbReference type="AlphaFoldDB" id="A0A6H0XYI6"/>
<evidence type="ECO:0000256" key="2">
    <source>
        <dbReference type="SAM" id="Phobius"/>
    </source>
</evidence>
<accession>A0A6H0XYI6</accession>
<organism evidence="3 4">
    <name type="scientific">Peltaster fructicola</name>
    <dbReference type="NCBI Taxonomy" id="286661"/>
    <lineage>
        <taxon>Eukaryota</taxon>
        <taxon>Fungi</taxon>
        <taxon>Dikarya</taxon>
        <taxon>Ascomycota</taxon>
        <taxon>Pezizomycotina</taxon>
        <taxon>Dothideomycetes</taxon>
        <taxon>Dothideomycetes incertae sedis</taxon>
        <taxon>Peltaster</taxon>
    </lineage>
</organism>
<proteinExistence type="predicted"/>
<name>A0A6H0XYI6_9PEZI</name>
<keyword evidence="2" id="KW-0812">Transmembrane</keyword>
<dbReference type="Proteomes" id="UP000503462">
    <property type="component" value="Chromosome 3"/>
</dbReference>